<reference evidence="1" key="2">
    <citation type="submission" date="2020-05" db="UniProtKB">
        <authorList>
            <consortium name="EnsemblMetazoa"/>
        </authorList>
    </citation>
    <scope>IDENTIFICATION</scope>
    <source>
        <strain evidence="1">A-37</strain>
    </source>
</reference>
<sequence>MTEFLAVIRNACDYGYSGMCTVTTIYYVPNLVGKYEKAFYNRTINFCTYLRQPLTDRVLNIVYENLNQRGNLPKRCPVLSASYTFNTSFDDMNLPGFLPESSFRFDLNFNRGPPTNELIFNNPIVRVTQSDKVAYIHLKQPVKKSYTKRDIIFIASYLEFIEWKKYMHYQFHAFCCGTLDFVNDPIPARCKRTHFGRSCKTDDIDCEV</sequence>
<dbReference type="PANTHER" id="PTHR20898:SF1">
    <property type="entry name" value="MD-2-RELATED LIPID-RECOGNITION DOMAIN-CONTAINING PROTEIN"/>
    <property type="match status" value="1"/>
</dbReference>
<dbReference type="EnsemblMetazoa" id="ACUA003543-RA">
    <property type="protein sequence ID" value="ACUA003543-PA"/>
    <property type="gene ID" value="ACUA003543"/>
</dbReference>
<proteinExistence type="predicted"/>
<dbReference type="VEuPathDB" id="VectorBase:ACUA003543"/>
<evidence type="ECO:0000313" key="2">
    <source>
        <dbReference type="Proteomes" id="UP000075883"/>
    </source>
</evidence>
<dbReference type="AlphaFoldDB" id="A0A182LWD1"/>
<organism evidence="1 2">
    <name type="scientific">Anopheles culicifacies</name>
    <dbReference type="NCBI Taxonomy" id="139723"/>
    <lineage>
        <taxon>Eukaryota</taxon>
        <taxon>Metazoa</taxon>
        <taxon>Ecdysozoa</taxon>
        <taxon>Arthropoda</taxon>
        <taxon>Hexapoda</taxon>
        <taxon>Insecta</taxon>
        <taxon>Pterygota</taxon>
        <taxon>Neoptera</taxon>
        <taxon>Endopterygota</taxon>
        <taxon>Diptera</taxon>
        <taxon>Nematocera</taxon>
        <taxon>Culicoidea</taxon>
        <taxon>Culicidae</taxon>
        <taxon>Anophelinae</taxon>
        <taxon>Anopheles</taxon>
        <taxon>culicifacies species complex</taxon>
    </lineage>
</organism>
<reference evidence="2" key="1">
    <citation type="submission" date="2013-09" db="EMBL/GenBank/DDBJ databases">
        <title>The Genome Sequence of Anopheles culicifacies species A.</title>
        <authorList>
            <consortium name="The Broad Institute Genomics Platform"/>
            <person name="Neafsey D.E."/>
            <person name="Besansky N."/>
            <person name="Howell P."/>
            <person name="Walton C."/>
            <person name="Young S.K."/>
            <person name="Zeng Q."/>
            <person name="Gargeya S."/>
            <person name="Fitzgerald M."/>
            <person name="Haas B."/>
            <person name="Abouelleil A."/>
            <person name="Allen A.W."/>
            <person name="Alvarado L."/>
            <person name="Arachchi H.M."/>
            <person name="Berlin A.M."/>
            <person name="Chapman S.B."/>
            <person name="Gainer-Dewar J."/>
            <person name="Goldberg J."/>
            <person name="Griggs A."/>
            <person name="Gujja S."/>
            <person name="Hansen M."/>
            <person name="Howarth C."/>
            <person name="Imamovic A."/>
            <person name="Ireland A."/>
            <person name="Larimer J."/>
            <person name="McCowan C."/>
            <person name="Murphy C."/>
            <person name="Pearson M."/>
            <person name="Poon T.W."/>
            <person name="Priest M."/>
            <person name="Roberts A."/>
            <person name="Saif S."/>
            <person name="Shea T."/>
            <person name="Sisk P."/>
            <person name="Sykes S."/>
            <person name="Wortman J."/>
            <person name="Nusbaum C."/>
            <person name="Birren B."/>
        </authorList>
    </citation>
    <scope>NUCLEOTIDE SEQUENCE [LARGE SCALE GENOMIC DNA]</scope>
    <source>
        <strain evidence="2">A-37</strain>
    </source>
</reference>
<dbReference type="Pfam" id="PF06477">
    <property type="entry name" value="DUF1091"/>
    <property type="match status" value="1"/>
</dbReference>
<name>A0A182LWD1_9DIPT</name>
<dbReference type="InterPro" id="IPR010512">
    <property type="entry name" value="DUF1091"/>
</dbReference>
<keyword evidence="2" id="KW-1185">Reference proteome</keyword>
<dbReference type="PANTHER" id="PTHR20898">
    <property type="entry name" value="DAEDALUS ON 3-RELATED-RELATED"/>
    <property type="match status" value="1"/>
</dbReference>
<evidence type="ECO:0000313" key="1">
    <source>
        <dbReference type="EnsemblMetazoa" id="ACUA003543-PA"/>
    </source>
</evidence>
<dbReference type="Proteomes" id="UP000075883">
    <property type="component" value="Unassembled WGS sequence"/>
</dbReference>
<accession>A0A182LWD1</accession>
<protein>
    <submittedName>
        <fullName evidence="1">Uncharacterized protein</fullName>
    </submittedName>
</protein>
<dbReference type="EMBL" id="AXCM01000172">
    <property type="status" value="NOT_ANNOTATED_CDS"/>
    <property type="molecule type" value="Genomic_DNA"/>
</dbReference>